<evidence type="ECO:0000313" key="10">
    <source>
        <dbReference type="EMBL" id="KAK2578919.1"/>
    </source>
</evidence>
<feature type="domain" description="RabBD" evidence="9">
    <location>
        <begin position="4"/>
        <end position="128"/>
    </location>
</feature>
<feature type="compositionally biased region" description="Basic and acidic residues" evidence="7">
    <location>
        <begin position="157"/>
        <end position="169"/>
    </location>
</feature>
<dbReference type="GO" id="GO:0048167">
    <property type="term" value="P:regulation of synaptic plasticity"/>
    <property type="evidence" value="ECO:0007669"/>
    <property type="project" value="TreeGrafter"/>
</dbReference>
<dbReference type="GO" id="GO:0048791">
    <property type="term" value="P:calcium ion-regulated exocytosis of neurotransmitter"/>
    <property type="evidence" value="ECO:0007669"/>
    <property type="project" value="TreeGrafter"/>
</dbReference>
<dbReference type="InterPro" id="IPR017455">
    <property type="entry name" value="Znf_FYVE-rel"/>
</dbReference>
<dbReference type="PANTHER" id="PTHR12157:SF21">
    <property type="entry name" value="RAB3 INTERACTING MOLECULE, ISOFORM F"/>
    <property type="match status" value="1"/>
</dbReference>
<keyword evidence="11" id="KW-1185">Reference proteome</keyword>
<reference evidence="10" key="2">
    <citation type="journal article" date="2023" name="Commun. Biol.">
        <title>Intrasexual cuticular hydrocarbon dimorphism in a wasp sheds light on hydrocarbon biosynthesis genes in Hymenoptera.</title>
        <authorList>
            <person name="Moris V.C."/>
            <person name="Podsiadlowski L."/>
            <person name="Martin S."/>
            <person name="Oeyen J.P."/>
            <person name="Donath A."/>
            <person name="Petersen M."/>
            <person name="Wilbrandt J."/>
            <person name="Misof B."/>
            <person name="Liedtke D."/>
            <person name="Thamm M."/>
            <person name="Scheiner R."/>
            <person name="Schmitt T."/>
            <person name="Niehuis O."/>
        </authorList>
    </citation>
    <scope>NUCLEOTIDE SEQUENCE</scope>
    <source>
        <strain evidence="10">GBR_01_08_01A</strain>
    </source>
</reference>
<dbReference type="AlphaFoldDB" id="A0AAD9RFW3"/>
<evidence type="ECO:0000256" key="4">
    <source>
        <dbReference type="ARBA" id="ARBA00022833"/>
    </source>
</evidence>
<dbReference type="GO" id="GO:0050806">
    <property type="term" value="P:positive regulation of synaptic transmission"/>
    <property type="evidence" value="ECO:0007669"/>
    <property type="project" value="TreeGrafter"/>
</dbReference>
<comment type="caution">
    <text evidence="10">The sequence shown here is derived from an EMBL/GenBank/DDBJ whole genome shotgun (WGS) entry which is preliminary data.</text>
</comment>
<dbReference type="GO" id="GO:0042734">
    <property type="term" value="C:presynaptic membrane"/>
    <property type="evidence" value="ECO:0007669"/>
    <property type="project" value="TreeGrafter"/>
</dbReference>
<dbReference type="InterPro" id="IPR054386">
    <property type="entry name" value="RIM_Znf"/>
</dbReference>
<dbReference type="PANTHER" id="PTHR12157">
    <property type="entry name" value="REGULATING SYNAPTIC MEMBRANE EXOCYTOSIS PROTEIN"/>
    <property type="match status" value="1"/>
</dbReference>
<dbReference type="GO" id="GO:0008270">
    <property type="term" value="F:zinc ion binding"/>
    <property type="evidence" value="ECO:0007669"/>
    <property type="project" value="UniProtKB-KW"/>
</dbReference>
<proteinExistence type="predicted"/>
<name>A0AAD9RFW3_9HYME</name>
<keyword evidence="1" id="KW-0479">Metal-binding</keyword>
<keyword evidence="2" id="KW-0677">Repeat</keyword>
<dbReference type="PROSITE" id="PS50178">
    <property type="entry name" value="ZF_FYVE"/>
    <property type="match status" value="1"/>
</dbReference>
<evidence type="ECO:0008006" key="12">
    <source>
        <dbReference type="Google" id="ProtNLM"/>
    </source>
</evidence>
<dbReference type="FunFam" id="3.30.40.10:FF:000453">
    <property type="entry name" value="Uncharacterized protein, isoform D"/>
    <property type="match status" value="1"/>
</dbReference>
<evidence type="ECO:0000259" key="9">
    <source>
        <dbReference type="PROSITE" id="PS50916"/>
    </source>
</evidence>
<sequence length="240" mass="27575">MADLPDISHLTPEERRIIEKVMMRQKQEEEQENEIMRRKQDEVQVLEETIRARSEKHKKAGVELNATCHICLKTKFADGVGHICNYCNIRCCARCGGKVTLRSSREIWVCILCRKKQELLSGQWMTKAGLGAADNAMLRRMQEDMQVGGPPGLVDQTQDKRPKLERAHSAAEKENLPLLQRSGSLLRRQYSQQEQVCFNNYIYILSGAFNPLIACPKDTYLREHVPTSILLHLPQHLRDP</sequence>
<feature type="domain" description="FYVE-type" evidence="8">
    <location>
        <begin position="68"/>
        <end position="118"/>
    </location>
</feature>
<dbReference type="Gene3D" id="3.30.40.10">
    <property type="entry name" value="Zinc/RING finger domain, C3HC4 (zinc finger)"/>
    <property type="match status" value="1"/>
</dbReference>
<keyword evidence="4" id="KW-0862">Zinc</keyword>
<accession>A0AAD9RFW3</accession>
<dbReference type="GO" id="GO:0006886">
    <property type="term" value="P:intracellular protein transport"/>
    <property type="evidence" value="ECO:0007669"/>
    <property type="project" value="InterPro"/>
</dbReference>
<evidence type="ECO:0000313" key="11">
    <source>
        <dbReference type="Proteomes" id="UP001258017"/>
    </source>
</evidence>
<evidence type="ECO:0000259" key="8">
    <source>
        <dbReference type="PROSITE" id="PS50178"/>
    </source>
</evidence>
<evidence type="ECO:0000256" key="6">
    <source>
        <dbReference type="SAM" id="Coils"/>
    </source>
</evidence>
<dbReference type="Proteomes" id="UP001258017">
    <property type="component" value="Unassembled WGS sequence"/>
</dbReference>
<dbReference type="GO" id="GO:0042391">
    <property type="term" value="P:regulation of membrane potential"/>
    <property type="evidence" value="ECO:0007669"/>
    <property type="project" value="TreeGrafter"/>
</dbReference>
<keyword evidence="3 5" id="KW-0863">Zinc-finger</keyword>
<gene>
    <name evidence="10" type="ORF">KPH14_011128</name>
</gene>
<organism evidence="10 11">
    <name type="scientific">Odynerus spinipes</name>
    <dbReference type="NCBI Taxonomy" id="1348599"/>
    <lineage>
        <taxon>Eukaryota</taxon>
        <taxon>Metazoa</taxon>
        <taxon>Ecdysozoa</taxon>
        <taxon>Arthropoda</taxon>
        <taxon>Hexapoda</taxon>
        <taxon>Insecta</taxon>
        <taxon>Pterygota</taxon>
        <taxon>Neoptera</taxon>
        <taxon>Endopterygota</taxon>
        <taxon>Hymenoptera</taxon>
        <taxon>Apocrita</taxon>
        <taxon>Aculeata</taxon>
        <taxon>Vespoidea</taxon>
        <taxon>Vespidae</taxon>
        <taxon>Eumeninae</taxon>
        <taxon>Odynerus</taxon>
    </lineage>
</organism>
<dbReference type="SUPFAM" id="SSF57903">
    <property type="entry name" value="FYVE/PHD zinc finger"/>
    <property type="match status" value="1"/>
</dbReference>
<dbReference type="EMBL" id="JAIFRP010000130">
    <property type="protein sequence ID" value="KAK2578919.1"/>
    <property type="molecule type" value="Genomic_DNA"/>
</dbReference>
<dbReference type="InterPro" id="IPR011011">
    <property type="entry name" value="Znf_FYVE_PHD"/>
</dbReference>
<dbReference type="GO" id="GO:0044325">
    <property type="term" value="F:transmembrane transporter binding"/>
    <property type="evidence" value="ECO:0007669"/>
    <property type="project" value="TreeGrafter"/>
</dbReference>
<dbReference type="InterPro" id="IPR013083">
    <property type="entry name" value="Znf_RING/FYVE/PHD"/>
</dbReference>
<dbReference type="InterPro" id="IPR010911">
    <property type="entry name" value="Rab_BD"/>
</dbReference>
<feature type="region of interest" description="Disordered" evidence="7">
    <location>
        <begin position="149"/>
        <end position="169"/>
    </location>
</feature>
<feature type="coiled-coil region" evidence="6">
    <location>
        <begin position="19"/>
        <end position="56"/>
    </location>
</feature>
<reference evidence="10" key="1">
    <citation type="submission" date="2021-08" db="EMBL/GenBank/DDBJ databases">
        <authorList>
            <person name="Misof B."/>
            <person name="Oliver O."/>
            <person name="Podsiadlowski L."/>
            <person name="Donath A."/>
            <person name="Peters R."/>
            <person name="Mayer C."/>
            <person name="Rust J."/>
            <person name="Gunkel S."/>
            <person name="Lesny P."/>
            <person name="Martin S."/>
            <person name="Oeyen J.P."/>
            <person name="Petersen M."/>
            <person name="Panagiotis P."/>
            <person name="Wilbrandt J."/>
            <person name="Tanja T."/>
        </authorList>
    </citation>
    <scope>NUCLEOTIDE SEQUENCE</scope>
    <source>
        <strain evidence="10">GBR_01_08_01A</strain>
        <tissue evidence="10">Thorax + abdomen</tissue>
    </source>
</reference>
<dbReference type="GO" id="GO:0048788">
    <property type="term" value="C:cytoskeleton of presynaptic active zone"/>
    <property type="evidence" value="ECO:0007669"/>
    <property type="project" value="TreeGrafter"/>
</dbReference>
<evidence type="ECO:0000256" key="3">
    <source>
        <dbReference type="ARBA" id="ARBA00022771"/>
    </source>
</evidence>
<keyword evidence="6" id="KW-0175">Coiled coil</keyword>
<dbReference type="Pfam" id="PF22601">
    <property type="entry name" value="RIM2a_ZnF"/>
    <property type="match status" value="1"/>
</dbReference>
<dbReference type="GO" id="GO:0031267">
    <property type="term" value="F:small GTPase binding"/>
    <property type="evidence" value="ECO:0007669"/>
    <property type="project" value="InterPro"/>
</dbReference>
<evidence type="ECO:0000256" key="7">
    <source>
        <dbReference type="SAM" id="MobiDB-lite"/>
    </source>
</evidence>
<evidence type="ECO:0000256" key="2">
    <source>
        <dbReference type="ARBA" id="ARBA00022737"/>
    </source>
</evidence>
<evidence type="ECO:0000256" key="5">
    <source>
        <dbReference type="PROSITE-ProRule" id="PRU00091"/>
    </source>
</evidence>
<dbReference type="InterPro" id="IPR039032">
    <property type="entry name" value="Rim-like"/>
</dbReference>
<protein>
    <recommendedName>
        <fullName evidence="12">Rab-3-interacting molecule unc-10</fullName>
    </recommendedName>
</protein>
<dbReference type="PROSITE" id="PS50916">
    <property type="entry name" value="RABBD"/>
    <property type="match status" value="1"/>
</dbReference>
<evidence type="ECO:0000256" key="1">
    <source>
        <dbReference type="ARBA" id="ARBA00022723"/>
    </source>
</evidence>